<gene>
    <name evidence="2" type="ORF">GMORB2_3989</name>
</gene>
<dbReference type="Proteomes" id="UP000749293">
    <property type="component" value="Unassembled WGS sequence"/>
</dbReference>
<evidence type="ECO:0000256" key="1">
    <source>
        <dbReference type="SAM" id="MobiDB-lite"/>
    </source>
</evidence>
<evidence type="ECO:0000313" key="3">
    <source>
        <dbReference type="Proteomes" id="UP000749293"/>
    </source>
</evidence>
<feature type="region of interest" description="Disordered" evidence="1">
    <location>
        <begin position="562"/>
        <end position="594"/>
    </location>
</feature>
<proteinExistence type="predicted"/>
<comment type="caution">
    <text evidence="2">The sequence shown here is derived from an EMBL/GenBank/DDBJ whole genome shotgun (WGS) entry which is preliminary data.</text>
</comment>
<reference evidence="2" key="1">
    <citation type="submission" date="2020-03" db="EMBL/GenBank/DDBJ databases">
        <title>Site-based positive gene gene selection in Geosmithia morbida across the United States reveals a broad range of putative effectors and factors for local host and environmental adapation.</title>
        <authorList>
            <person name="Onufrak A."/>
            <person name="Murdoch R.W."/>
            <person name="Gazis R."/>
            <person name="Huff M."/>
            <person name="Staton M."/>
            <person name="Klingeman W."/>
            <person name="Hadziabdic D."/>
        </authorList>
    </citation>
    <scope>NUCLEOTIDE SEQUENCE</scope>
    <source>
        <strain evidence="2">1262</strain>
    </source>
</reference>
<feature type="compositionally biased region" description="Basic and acidic residues" evidence="1">
    <location>
        <begin position="436"/>
        <end position="447"/>
    </location>
</feature>
<dbReference type="EMBL" id="JAANYQ010000003">
    <property type="protein sequence ID" value="KAF4125150.1"/>
    <property type="molecule type" value="Genomic_DNA"/>
</dbReference>
<organism evidence="2 3">
    <name type="scientific">Geosmithia morbida</name>
    <dbReference type="NCBI Taxonomy" id="1094350"/>
    <lineage>
        <taxon>Eukaryota</taxon>
        <taxon>Fungi</taxon>
        <taxon>Dikarya</taxon>
        <taxon>Ascomycota</taxon>
        <taxon>Pezizomycotina</taxon>
        <taxon>Sordariomycetes</taxon>
        <taxon>Hypocreomycetidae</taxon>
        <taxon>Hypocreales</taxon>
        <taxon>Bionectriaceae</taxon>
        <taxon>Geosmithia</taxon>
    </lineage>
</organism>
<feature type="region of interest" description="Disordered" evidence="1">
    <location>
        <begin position="436"/>
        <end position="485"/>
    </location>
</feature>
<accession>A0A9P5D6V4</accession>
<dbReference type="GeneID" id="55970217"/>
<feature type="region of interest" description="Disordered" evidence="1">
    <location>
        <begin position="111"/>
        <end position="141"/>
    </location>
</feature>
<evidence type="ECO:0000313" key="2">
    <source>
        <dbReference type="EMBL" id="KAF4125150.1"/>
    </source>
</evidence>
<feature type="region of interest" description="Disordered" evidence="1">
    <location>
        <begin position="195"/>
        <end position="256"/>
    </location>
</feature>
<name>A0A9P5D6V4_9HYPO</name>
<dbReference type="RefSeq" id="XP_035323802.1">
    <property type="nucleotide sequence ID" value="XM_035465965.1"/>
</dbReference>
<feature type="compositionally biased region" description="Polar residues" evidence="1">
    <location>
        <begin position="222"/>
        <end position="244"/>
    </location>
</feature>
<dbReference type="OrthoDB" id="4736382at2759"/>
<keyword evidence="3" id="KW-1185">Reference proteome</keyword>
<protein>
    <submittedName>
        <fullName evidence="2">Uncharacterized protein</fullName>
    </submittedName>
</protein>
<sequence length="594" mass="64751">MKKIFKSPMPPFNMTGTPTYRPAEIQFILHSLVRRVKHSQIRHDFEHMFRRRLAPNQIRYVKNKYGRDSRYKRRLAPNQIRYVKNKYGRDSRYNSVMVNYRGRHAVDLEEALGRPRPPPPTIAPDPAASVLAGPEPHSHSVRHQWIDRSTELSPHGLYSPQQLMNGCASLPLPAPLPLPPTDFSALPRDTVTPVADASADVDHPRSRPQYVDQDQDPGWSSAEPSLNGGSAKMTPSVSPGTTLSPPVEDTGTPPGFDDPMHAAIHMSVAVNGAATGLGPGQYYDTRLLSDSGPYSNPDLSAISAHDAGYLEPAAFASEPLLDHHHHPPHSPPPVLMSVEQDALDDVEVMFFRQTAAVGSLRDEDYLASTGPVLGPVPGFDVPPRDFWDYYSPVPNVGPVEPHVSLGDDPVGTPSGSGIANCGLGLVNLPADIYARDDGTRRQPRDDAPLVATTRSGHSGAGAGAGPVEDPPTRQADAAPDTQKPYTDIYSPFFPYTYMPDDTYGPGAFHVRPGPAGPWGFTGPHVPTYDDPAAARPTRVDPADHEPANFPSEQHRLDDEYYEEPGRFPRPCDALLTSPPPIINYNSPLEDVDGD</sequence>
<dbReference type="AlphaFoldDB" id="A0A9P5D6V4"/>